<accession>A0ABN1LI73</accession>
<dbReference type="Gene3D" id="3.40.50.300">
    <property type="entry name" value="P-loop containing nucleotide triphosphate hydrolases"/>
    <property type="match status" value="2"/>
</dbReference>
<evidence type="ECO:0000256" key="12">
    <source>
        <dbReference type="ARBA" id="ARBA00023172"/>
    </source>
</evidence>
<evidence type="ECO:0000256" key="4">
    <source>
        <dbReference type="ARBA" id="ARBA00022723"/>
    </source>
</evidence>
<dbReference type="GO" id="GO:0004386">
    <property type="term" value="F:helicase activity"/>
    <property type="evidence" value="ECO:0007669"/>
    <property type="project" value="UniProtKB-KW"/>
</dbReference>
<comment type="catalytic activity">
    <reaction evidence="15">
        <text>Couples ATP hydrolysis with the unwinding of duplex DNA by translocating in the 3'-5' direction.</text>
        <dbReference type="EC" id="5.6.2.4"/>
    </reaction>
</comment>
<name>A0ABN1LI73_9ALTE</name>
<organism evidence="20 21">
    <name type="scientific">Aliiglaciecola litoralis</name>
    <dbReference type="NCBI Taxonomy" id="582857"/>
    <lineage>
        <taxon>Bacteria</taxon>
        <taxon>Pseudomonadati</taxon>
        <taxon>Pseudomonadota</taxon>
        <taxon>Gammaproteobacteria</taxon>
        <taxon>Alteromonadales</taxon>
        <taxon>Alteromonadaceae</taxon>
        <taxon>Aliiglaciecola</taxon>
    </lineage>
</organism>
<evidence type="ECO:0000259" key="17">
    <source>
        <dbReference type="PROSITE" id="PS50967"/>
    </source>
</evidence>
<dbReference type="InterPro" id="IPR044876">
    <property type="entry name" value="HRDC_dom_sf"/>
</dbReference>
<evidence type="ECO:0000256" key="9">
    <source>
        <dbReference type="ARBA" id="ARBA00022833"/>
    </source>
</evidence>
<dbReference type="CDD" id="cd17920">
    <property type="entry name" value="DEXHc_RecQ"/>
    <property type="match status" value="1"/>
</dbReference>
<dbReference type="SUPFAM" id="SSF47819">
    <property type="entry name" value="HRDC-like"/>
    <property type="match status" value="1"/>
</dbReference>
<evidence type="ECO:0000256" key="16">
    <source>
        <dbReference type="NCBIfam" id="TIGR01389"/>
    </source>
</evidence>
<dbReference type="PANTHER" id="PTHR13710">
    <property type="entry name" value="DNA HELICASE RECQ FAMILY MEMBER"/>
    <property type="match status" value="1"/>
</dbReference>
<reference evidence="20 21" key="1">
    <citation type="journal article" date="2019" name="Int. J. Syst. Evol. Microbiol.">
        <title>The Global Catalogue of Microorganisms (GCM) 10K type strain sequencing project: providing services to taxonomists for standard genome sequencing and annotation.</title>
        <authorList>
            <consortium name="The Broad Institute Genomics Platform"/>
            <consortium name="The Broad Institute Genome Sequencing Center for Infectious Disease"/>
            <person name="Wu L."/>
            <person name="Ma J."/>
        </authorList>
    </citation>
    <scope>NUCLEOTIDE SEQUENCE [LARGE SCALE GENOMIC DNA]</scope>
    <source>
        <strain evidence="20 21">JCM 15896</strain>
    </source>
</reference>
<gene>
    <name evidence="20" type="primary">recQ</name>
    <name evidence="20" type="ORF">GCM10009114_18070</name>
</gene>
<evidence type="ECO:0000256" key="6">
    <source>
        <dbReference type="ARBA" id="ARBA00022763"/>
    </source>
</evidence>
<keyword evidence="7" id="KW-0378">Hydrolase</keyword>
<keyword evidence="8 20" id="KW-0347">Helicase</keyword>
<evidence type="ECO:0000256" key="13">
    <source>
        <dbReference type="ARBA" id="ARBA00023204"/>
    </source>
</evidence>
<dbReference type="PANTHER" id="PTHR13710:SF105">
    <property type="entry name" value="ATP-DEPENDENT DNA HELICASE Q1"/>
    <property type="match status" value="1"/>
</dbReference>
<evidence type="ECO:0000259" key="19">
    <source>
        <dbReference type="PROSITE" id="PS51194"/>
    </source>
</evidence>
<dbReference type="PROSITE" id="PS51192">
    <property type="entry name" value="HELICASE_ATP_BIND_1"/>
    <property type="match status" value="1"/>
</dbReference>
<dbReference type="PROSITE" id="PS51194">
    <property type="entry name" value="HELICASE_CTER"/>
    <property type="match status" value="1"/>
</dbReference>
<feature type="domain" description="Helicase ATP-binding" evidence="18">
    <location>
        <begin position="36"/>
        <end position="204"/>
    </location>
</feature>
<dbReference type="Pfam" id="PF00270">
    <property type="entry name" value="DEAD"/>
    <property type="match status" value="1"/>
</dbReference>
<evidence type="ECO:0000256" key="10">
    <source>
        <dbReference type="ARBA" id="ARBA00022840"/>
    </source>
</evidence>
<dbReference type="NCBIfam" id="TIGR01389">
    <property type="entry name" value="recQ"/>
    <property type="match status" value="1"/>
</dbReference>
<comment type="cofactor">
    <cofactor evidence="2">
        <name>Zn(2+)</name>
        <dbReference type="ChEBI" id="CHEBI:29105"/>
    </cofactor>
</comment>
<dbReference type="Proteomes" id="UP001500359">
    <property type="component" value="Unassembled WGS sequence"/>
</dbReference>
<feature type="domain" description="HRDC" evidence="17">
    <location>
        <begin position="529"/>
        <end position="607"/>
    </location>
</feature>
<dbReference type="EC" id="5.6.2.4" evidence="16"/>
<dbReference type="SUPFAM" id="SSF52540">
    <property type="entry name" value="P-loop containing nucleoside triphosphate hydrolases"/>
    <property type="match status" value="2"/>
</dbReference>
<dbReference type="SMART" id="SM00956">
    <property type="entry name" value="RQC"/>
    <property type="match status" value="1"/>
</dbReference>
<evidence type="ECO:0000256" key="14">
    <source>
        <dbReference type="ARBA" id="ARBA00023235"/>
    </source>
</evidence>
<evidence type="ECO:0000256" key="7">
    <source>
        <dbReference type="ARBA" id="ARBA00022801"/>
    </source>
</evidence>
<dbReference type="CDD" id="cd18794">
    <property type="entry name" value="SF2_C_RecQ"/>
    <property type="match status" value="1"/>
</dbReference>
<dbReference type="InterPro" id="IPR001650">
    <property type="entry name" value="Helicase_C-like"/>
</dbReference>
<dbReference type="SMART" id="SM00341">
    <property type="entry name" value="HRDC"/>
    <property type="match status" value="1"/>
</dbReference>
<keyword evidence="13" id="KW-0234">DNA repair</keyword>
<keyword evidence="11" id="KW-0238">DNA-binding</keyword>
<dbReference type="Pfam" id="PF09382">
    <property type="entry name" value="RQC"/>
    <property type="match status" value="1"/>
</dbReference>
<dbReference type="InterPro" id="IPR011545">
    <property type="entry name" value="DEAD/DEAH_box_helicase_dom"/>
</dbReference>
<evidence type="ECO:0000256" key="8">
    <source>
        <dbReference type="ARBA" id="ARBA00022806"/>
    </source>
</evidence>
<proteinExistence type="inferred from homology"/>
<dbReference type="Pfam" id="PF00570">
    <property type="entry name" value="HRDC"/>
    <property type="match status" value="1"/>
</dbReference>
<dbReference type="NCBIfam" id="TIGR00614">
    <property type="entry name" value="recQ_fam"/>
    <property type="match status" value="1"/>
</dbReference>
<sequence>MSKLSPISNAIQTDAATVLKSVFGFDQFREGQKQVIEQVLSGRDALVLMPTGGGKSLCYQVPALIFPGITVVVSPLISLMKDQVDGLIASGVAATFINSSIPREQLLDIYRQLQDGHFKLLYVAPERLMQLDFIDRLHSLNVSLIAVDEAHCVSHWGHDFRQDYRLLGQLKRHFPNTPMMGLTATADIATRADISQQLALQSPFVFRSSFDRPNIRYNLLAKYKAVDQLIQYVKDQDGSGIVYCNSRAKVDELSVKLAKQGVRCAGYHAGLEPEIREKIQRDFIQDNIDVIVATVAFGMGINKSNVRFVVHFDLPRSIESYYQETGRAGRDGMPAEALLLFDEKDAARIRQWISMGENTERHDIELQKFAAMEAFAEAQTCRRQVLLNYFSEYSAAHCGNCDICVDPPKRFDGTQEAQKVLSCVYRLGQTVASQYVIDVLRGKNHKRIVEQQHDKISTHGIGKEKSDAYWHNIINQLIHQGLLRIDITQGATLKLTEAARPLLKSERQISLAVPRLALDTKKTRKSDKRYYDRALFAKLKHLRKTIAEQDEVPPFVVFSDASLADMAEQMPQSEQQFLAISGVGSTKLERYGERFLALISNHLNAPG</sequence>
<comment type="similarity">
    <text evidence="3">Belongs to the helicase family. RecQ subfamily.</text>
</comment>
<keyword evidence="14" id="KW-0413">Isomerase</keyword>
<dbReference type="EMBL" id="BAAAFD010000004">
    <property type="protein sequence ID" value="GAA0856380.1"/>
    <property type="molecule type" value="Genomic_DNA"/>
</dbReference>
<keyword evidence="21" id="KW-1185">Reference proteome</keyword>
<dbReference type="InterPro" id="IPR006293">
    <property type="entry name" value="DNA_helicase_ATP-dep_RecQ_bac"/>
</dbReference>
<feature type="domain" description="Helicase C-terminal" evidence="19">
    <location>
        <begin position="225"/>
        <end position="372"/>
    </location>
</feature>
<evidence type="ECO:0000313" key="21">
    <source>
        <dbReference type="Proteomes" id="UP001500359"/>
    </source>
</evidence>
<dbReference type="InterPro" id="IPR027417">
    <property type="entry name" value="P-loop_NTPase"/>
</dbReference>
<evidence type="ECO:0000256" key="11">
    <source>
        <dbReference type="ARBA" id="ARBA00023125"/>
    </source>
</evidence>
<dbReference type="PROSITE" id="PS50967">
    <property type="entry name" value="HRDC"/>
    <property type="match status" value="1"/>
</dbReference>
<keyword evidence="4" id="KW-0479">Metal-binding</keyword>
<keyword evidence="5" id="KW-0547">Nucleotide-binding</keyword>
<keyword evidence="10" id="KW-0067">ATP-binding</keyword>
<evidence type="ECO:0000313" key="20">
    <source>
        <dbReference type="EMBL" id="GAA0856380.1"/>
    </source>
</evidence>
<comment type="caution">
    <text evidence="20">The sequence shown here is derived from an EMBL/GenBank/DDBJ whole genome shotgun (WGS) entry which is preliminary data.</text>
</comment>
<comment type="cofactor">
    <cofactor evidence="1">
        <name>Mg(2+)</name>
        <dbReference type="ChEBI" id="CHEBI:18420"/>
    </cofactor>
</comment>
<dbReference type="SMART" id="SM00490">
    <property type="entry name" value="HELICc"/>
    <property type="match status" value="1"/>
</dbReference>
<dbReference type="SMART" id="SM00487">
    <property type="entry name" value="DEXDc"/>
    <property type="match status" value="1"/>
</dbReference>
<dbReference type="Pfam" id="PF00271">
    <property type="entry name" value="Helicase_C"/>
    <property type="match status" value="1"/>
</dbReference>
<dbReference type="Pfam" id="PF16124">
    <property type="entry name" value="RecQ_Zn_bind"/>
    <property type="match status" value="1"/>
</dbReference>
<evidence type="ECO:0000259" key="18">
    <source>
        <dbReference type="PROSITE" id="PS51192"/>
    </source>
</evidence>
<protein>
    <recommendedName>
        <fullName evidence="16">DNA helicase RecQ</fullName>
        <ecNumber evidence="16">5.6.2.4</ecNumber>
    </recommendedName>
</protein>
<dbReference type="InterPro" id="IPR018982">
    <property type="entry name" value="RQC_domain"/>
</dbReference>
<evidence type="ECO:0000256" key="3">
    <source>
        <dbReference type="ARBA" id="ARBA00005446"/>
    </source>
</evidence>
<keyword evidence="6" id="KW-0227">DNA damage</keyword>
<dbReference type="InterPro" id="IPR004589">
    <property type="entry name" value="DNA_helicase_ATP-dep_RecQ"/>
</dbReference>
<keyword evidence="9" id="KW-0862">Zinc</keyword>
<keyword evidence="12" id="KW-0233">DNA recombination</keyword>
<dbReference type="InterPro" id="IPR010997">
    <property type="entry name" value="HRDC-like_sf"/>
</dbReference>
<evidence type="ECO:0000256" key="5">
    <source>
        <dbReference type="ARBA" id="ARBA00022741"/>
    </source>
</evidence>
<dbReference type="InterPro" id="IPR014001">
    <property type="entry name" value="Helicase_ATP-bd"/>
</dbReference>
<evidence type="ECO:0000256" key="1">
    <source>
        <dbReference type="ARBA" id="ARBA00001946"/>
    </source>
</evidence>
<dbReference type="RefSeq" id="WP_343858967.1">
    <property type="nucleotide sequence ID" value="NZ_BAAAFD010000004.1"/>
</dbReference>
<evidence type="ECO:0000256" key="2">
    <source>
        <dbReference type="ARBA" id="ARBA00001947"/>
    </source>
</evidence>
<dbReference type="InterPro" id="IPR032284">
    <property type="entry name" value="RecQ_Zn-bd"/>
</dbReference>
<dbReference type="Gene3D" id="1.10.10.10">
    <property type="entry name" value="Winged helix-like DNA-binding domain superfamily/Winged helix DNA-binding domain"/>
    <property type="match status" value="1"/>
</dbReference>
<dbReference type="Gene3D" id="1.10.150.80">
    <property type="entry name" value="HRDC domain"/>
    <property type="match status" value="1"/>
</dbReference>
<dbReference type="InterPro" id="IPR036388">
    <property type="entry name" value="WH-like_DNA-bd_sf"/>
</dbReference>
<evidence type="ECO:0000256" key="15">
    <source>
        <dbReference type="ARBA" id="ARBA00034617"/>
    </source>
</evidence>
<dbReference type="InterPro" id="IPR002121">
    <property type="entry name" value="HRDC_dom"/>
</dbReference>